<reference evidence="1 2" key="1">
    <citation type="submission" date="2018-05" db="EMBL/GenBank/DDBJ databases">
        <title>Genomic Encyclopedia of Archaeal and Bacterial Type Strains, Phase II (KMG-II): from individual species to whole genera.</title>
        <authorList>
            <person name="Goeker M."/>
        </authorList>
    </citation>
    <scope>NUCLEOTIDE SEQUENCE [LARGE SCALE GENOMIC DNA]</scope>
    <source>
        <strain evidence="1 2">DSM 22214</strain>
    </source>
</reference>
<dbReference type="EMBL" id="QGGO01000022">
    <property type="protein sequence ID" value="PWK21883.1"/>
    <property type="molecule type" value="Genomic_DNA"/>
</dbReference>
<organism evidence="1 2">
    <name type="scientific">Arcicella aurantiaca</name>
    <dbReference type="NCBI Taxonomy" id="591202"/>
    <lineage>
        <taxon>Bacteria</taxon>
        <taxon>Pseudomonadati</taxon>
        <taxon>Bacteroidota</taxon>
        <taxon>Cytophagia</taxon>
        <taxon>Cytophagales</taxon>
        <taxon>Flectobacillaceae</taxon>
        <taxon>Arcicella</taxon>
    </lineage>
</organism>
<name>A0A316DZB3_9BACT</name>
<comment type="caution">
    <text evidence="1">The sequence shown here is derived from an EMBL/GenBank/DDBJ whole genome shotgun (WGS) entry which is preliminary data.</text>
</comment>
<protein>
    <submittedName>
        <fullName evidence="1">Uncharacterized protein</fullName>
    </submittedName>
</protein>
<keyword evidence="2" id="KW-1185">Reference proteome</keyword>
<dbReference type="Proteomes" id="UP000245489">
    <property type="component" value="Unassembled WGS sequence"/>
</dbReference>
<dbReference type="OrthoDB" id="949867at2"/>
<dbReference type="PROSITE" id="PS51257">
    <property type="entry name" value="PROKAR_LIPOPROTEIN"/>
    <property type="match status" value="1"/>
</dbReference>
<accession>A0A316DZB3</accession>
<gene>
    <name evidence="1" type="ORF">LV89_03596</name>
</gene>
<proteinExistence type="predicted"/>
<evidence type="ECO:0000313" key="2">
    <source>
        <dbReference type="Proteomes" id="UP000245489"/>
    </source>
</evidence>
<dbReference type="RefSeq" id="WP_109744283.1">
    <property type="nucleotide sequence ID" value="NZ_QGGO01000022.1"/>
</dbReference>
<dbReference type="AlphaFoldDB" id="A0A316DZB3"/>
<sequence>MKITTYIFTLFAFVVLTGCEINDYVQPTELPAVTESGKQTFGVKINDAIWTPFQRYKSNPNFKPVPVVWGRLQNETLRLTVTNQETRESISLMVDKVKGVGTYKFMTYFPKNAIEFTPYASVYQRCVGGNCGQYPIAQTGENEVSITHFDPITKIYAGTFKVTFHNKDNPSEIFTLKDGRFDVRGE</sequence>
<evidence type="ECO:0000313" key="1">
    <source>
        <dbReference type="EMBL" id="PWK21883.1"/>
    </source>
</evidence>